<organism evidence="1 2">
    <name type="scientific">Acetobacter pasteurianus NBRC 3278</name>
    <dbReference type="NCBI Taxonomy" id="1226660"/>
    <lineage>
        <taxon>Bacteria</taxon>
        <taxon>Pseudomonadati</taxon>
        <taxon>Pseudomonadota</taxon>
        <taxon>Alphaproteobacteria</taxon>
        <taxon>Acetobacterales</taxon>
        <taxon>Acetobacteraceae</taxon>
        <taxon>Acetobacter</taxon>
    </lineage>
</organism>
<evidence type="ECO:0000313" key="2">
    <source>
        <dbReference type="Proteomes" id="UP000287385"/>
    </source>
</evidence>
<protein>
    <submittedName>
        <fullName evidence="1">Uncharacterized protein</fullName>
    </submittedName>
</protein>
<comment type="caution">
    <text evidence="1">The sequence shown here is derived from an EMBL/GenBank/DDBJ whole genome shotgun (WGS) entry which is preliminary data.</text>
</comment>
<name>A0A401X9G2_ACEPA</name>
<proteinExistence type="predicted"/>
<keyword evidence="2" id="KW-1185">Reference proteome</keyword>
<dbReference type="Proteomes" id="UP000287385">
    <property type="component" value="Unassembled WGS sequence"/>
</dbReference>
<reference evidence="1 2" key="1">
    <citation type="submission" date="2016-06" db="EMBL/GenBank/DDBJ databases">
        <title>Acetobacter pasteurianus NBRC 3278 whole genome sequencing project.</title>
        <authorList>
            <person name="Matsutani M."/>
            <person name="Shiwa Y."/>
            <person name="Okamoto-Kainuma A."/>
            <person name="Ishikawa M."/>
            <person name="Koizumi Y."/>
            <person name="Yoshikawa H."/>
            <person name="Yakushi T."/>
            <person name="Matsushita K."/>
        </authorList>
    </citation>
    <scope>NUCLEOTIDE SEQUENCE [LARGE SCALE GENOMIC DNA]</scope>
    <source>
        <strain evidence="1 2">NBRC 3278</strain>
    </source>
</reference>
<dbReference type="EMBL" id="BDEV01000213">
    <property type="protein sequence ID" value="GCD64393.1"/>
    <property type="molecule type" value="Genomic_DNA"/>
</dbReference>
<dbReference type="AlphaFoldDB" id="A0A401X9G2"/>
<sequence length="56" mass="6240">MTLMEDVKRSSYFPVVTTVRGDEEFPLPSDGHLVYKNSDGNFQIVITPVSDGVITH</sequence>
<evidence type="ECO:0000313" key="1">
    <source>
        <dbReference type="EMBL" id="GCD64393.1"/>
    </source>
</evidence>
<gene>
    <name evidence="1" type="ORF">NBRC3278_3486</name>
</gene>
<accession>A0A401X9G2</accession>
<dbReference type="RefSeq" id="WP_185327987.1">
    <property type="nucleotide sequence ID" value="NZ_BDEV01000213.1"/>
</dbReference>